<reference evidence="1" key="1">
    <citation type="submission" date="2021-10" db="EMBL/GenBank/DDBJ databases">
        <title>Tropical sea cucumber genome reveals ecological adaptation and Cuvierian tubules defense mechanism.</title>
        <authorList>
            <person name="Chen T."/>
        </authorList>
    </citation>
    <scope>NUCLEOTIDE SEQUENCE</scope>
    <source>
        <strain evidence="1">Nanhai2018</strain>
        <tissue evidence="1">Muscle</tissue>
    </source>
</reference>
<evidence type="ECO:0000313" key="2">
    <source>
        <dbReference type="Proteomes" id="UP001152320"/>
    </source>
</evidence>
<dbReference type="AlphaFoldDB" id="A0A9Q0YA24"/>
<comment type="caution">
    <text evidence="1">The sequence shown here is derived from an EMBL/GenBank/DDBJ whole genome shotgun (WGS) entry which is preliminary data.</text>
</comment>
<dbReference type="OrthoDB" id="7687839at2759"/>
<protein>
    <submittedName>
        <fullName evidence="1">Uncharacterized protein</fullName>
    </submittedName>
</protein>
<sequence length="109" mass="12131">MLTQLNLSSCCAYCHLSIMEGKAPKIPVKEAINFLIQFEKSGSSVDAFLEKNKQKKVIMQPYLLGLGESRKNITQYFIIIDHLALPCSAHDAVGAFDTLQKSLCVWPSL</sequence>
<accession>A0A9Q0YA24</accession>
<proteinExistence type="predicted"/>
<keyword evidence="2" id="KW-1185">Reference proteome</keyword>
<organism evidence="1 2">
    <name type="scientific">Holothuria leucospilota</name>
    <name type="common">Black long sea cucumber</name>
    <name type="synonym">Mertensiothuria leucospilota</name>
    <dbReference type="NCBI Taxonomy" id="206669"/>
    <lineage>
        <taxon>Eukaryota</taxon>
        <taxon>Metazoa</taxon>
        <taxon>Echinodermata</taxon>
        <taxon>Eleutherozoa</taxon>
        <taxon>Echinozoa</taxon>
        <taxon>Holothuroidea</taxon>
        <taxon>Aspidochirotacea</taxon>
        <taxon>Aspidochirotida</taxon>
        <taxon>Holothuriidae</taxon>
        <taxon>Holothuria</taxon>
    </lineage>
</organism>
<dbReference type="EMBL" id="JAIZAY010001273">
    <property type="protein sequence ID" value="KAJ8017636.1"/>
    <property type="molecule type" value="Genomic_DNA"/>
</dbReference>
<evidence type="ECO:0000313" key="1">
    <source>
        <dbReference type="EMBL" id="KAJ8017636.1"/>
    </source>
</evidence>
<dbReference type="Proteomes" id="UP001152320">
    <property type="component" value="Unassembled WGS sequence"/>
</dbReference>
<name>A0A9Q0YA24_HOLLE</name>
<gene>
    <name evidence="1" type="ORF">HOLleu_44811</name>
</gene>